<keyword evidence="4" id="KW-1185">Reference proteome</keyword>
<gene>
    <name evidence="3" type="ORF">EJ02DRAFT_456827</name>
</gene>
<evidence type="ECO:0000256" key="2">
    <source>
        <dbReference type="SAM" id="Phobius"/>
    </source>
</evidence>
<evidence type="ECO:0000256" key="1">
    <source>
        <dbReference type="SAM" id="MobiDB-lite"/>
    </source>
</evidence>
<feature type="region of interest" description="Disordered" evidence="1">
    <location>
        <begin position="159"/>
        <end position="209"/>
    </location>
</feature>
<evidence type="ECO:0000313" key="3">
    <source>
        <dbReference type="EMBL" id="KAF1939526.1"/>
    </source>
</evidence>
<evidence type="ECO:0000313" key="4">
    <source>
        <dbReference type="Proteomes" id="UP000800038"/>
    </source>
</evidence>
<organism evidence="3 4">
    <name type="scientific">Clathrospora elynae</name>
    <dbReference type="NCBI Taxonomy" id="706981"/>
    <lineage>
        <taxon>Eukaryota</taxon>
        <taxon>Fungi</taxon>
        <taxon>Dikarya</taxon>
        <taxon>Ascomycota</taxon>
        <taxon>Pezizomycotina</taxon>
        <taxon>Dothideomycetes</taxon>
        <taxon>Pleosporomycetidae</taxon>
        <taxon>Pleosporales</taxon>
        <taxon>Diademaceae</taxon>
        <taxon>Clathrospora</taxon>
    </lineage>
</organism>
<sequence length="209" mass="22598">MAPIPVDNTLAADPISTQKPPAKFWSKANIAYTVVVSLLTLGVILAAVLFYLHRRTQKKKHEDSKSDKAGLLANGDKTSMFNRNRASSVNLYIDSEADARSKQASTDAIHLIPLHITPVEESRDSIGDNTESAGSGISAMSQNSIVTLSTRMLSPVSLSGEDGDLAMRPTGRARSTSTASQKARYYETTPTNGQMPPIPKIVHTPSQRY</sequence>
<keyword evidence="2" id="KW-1133">Transmembrane helix</keyword>
<feature type="transmembrane region" description="Helical" evidence="2">
    <location>
        <begin position="30"/>
        <end position="52"/>
    </location>
</feature>
<dbReference type="AlphaFoldDB" id="A0A6A5SLV2"/>
<keyword evidence="2" id="KW-0812">Transmembrane</keyword>
<dbReference type="OrthoDB" id="3783802at2759"/>
<protein>
    <submittedName>
        <fullName evidence="3">Uncharacterized protein</fullName>
    </submittedName>
</protein>
<reference evidence="3" key="1">
    <citation type="journal article" date="2020" name="Stud. Mycol.">
        <title>101 Dothideomycetes genomes: a test case for predicting lifestyles and emergence of pathogens.</title>
        <authorList>
            <person name="Haridas S."/>
            <person name="Albert R."/>
            <person name="Binder M."/>
            <person name="Bloem J."/>
            <person name="Labutti K."/>
            <person name="Salamov A."/>
            <person name="Andreopoulos B."/>
            <person name="Baker S."/>
            <person name="Barry K."/>
            <person name="Bills G."/>
            <person name="Bluhm B."/>
            <person name="Cannon C."/>
            <person name="Castanera R."/>
            <person name="Culley D."/>
            <person name="Daum C."/>
            <person name="Ezra D."/>
            <person name="Gonzalez J."/>
            <person name="Henrissat B."/>
            <person name="Kuo A."/>
            <person name="Liang C."/>
            <person name="Lipzen A."/>
            <person name="Lutzoni F."/>
            <person name="Magnuson J."/>
            <person name="Mondo S."/>
            <person name="Nolan M."/>
            <person name="Ohm R."/>
            <person name="Pangilinan J."/>
            <person name="Park H.-J."/>
            <person name="Ramirez L."/>
            <person name="Alfaro M."/>
            <person name="Sun H."/>
            <person name="Tritt A."/>
            <person name="Yoshinaga Y."/>
            <person name="Zwiers L.-H."/>
            <person name="Turgeon B."/>
            <person name="Goodwin S."/>
            <person name="Spatafora J."/>
            <person name="Crous P."/>
            <person name="Grigoriev I."/>
        </authorList>
    </citation>
    <scope>NUCLEOTIDE SEQUENCE</scope>
    <source>
        <strain evidence="3">CBS 161.51</strain>
    </source>
</reference>
<dbReference type="EMBL" id="ML976079">
    <property type="protein sequence ID" value="KAF1939526.1"/>
    <property type="molecule type" value="Genomic_DNA"/>
</dbReference>
<name>A0A6A5SLV2_9PLEO</name>
<accession>A0A6A5SLV2</accession>
<proteinExistence type="predicted"/>
<keyword evidence="2" id="KW-0472">Membrane</keyword>
<dbReference type="Proteomes" id="UP000800038">
    <property type="component" value="Unassembled WGS sequence"/>
</dbReference>